<dbReference type="EMBL" id="KV784502">
    <property type="protein sequence ID" value="OEU05727.1"/>
    <property type="molecule type" value="Genomic_DNA"/>
</dbReference>
<feature type="compositionally biased region" description="Polar residues" evidence="1">
    <location>
        <begin position="59"/>
        <end position="72"/>
    </location>
</feature>
<name>A0A1E7EIK6_9STRA</name>
<sequence>MSQQEEQEDTNETLPTEGSDNDSRSTYSEATSGNQAPEALGEGTRSPPFWADANHRTELTSLGYNVHTPNPRRTTRSRAPTIRYTPSGDTNQEEADIENNLLNIQVEVNTAREEDESTASAYSGLRPGDPLYVSPPRLPLPDSSSTDTSSVPERPSPPEPIEEVIDTSFTLGTFPTVHDPYVKGYEITARNPVPINVTLPSLPETPPLPSLPELPLTERLDTLLTEICNFRVRNLTTRRAFATNITPSNTSSPKMATTPFDAQLEVLLVNMLKCTTAQIRYTLC</sequence>
<dbReference type="Proteomes" id="UP000095751">
    <property type="component" value="Unassembled WGS sequence"/>
</dbReference>
<keyword evidence="3" id="KW-1185">Reference proteome</keyword>
<evidence type="ECO:0000313" key="2">
    <source>
        <dbReference type="EMBL" id="OEU05727.1"/>
    </source>
</evidence>
<proteinExistence type="predicted"/>
<organism evidence="2 3">
    <name type="scientific">Fragilariopsis cylindrus CCMP1102</name>
    <dbReference type="NCBI Taxonomy" id="635003"/>
    <lineage>
        <taxon>Eukaryota</taxon>
        <taxon>Sar</taxon>
        <taxon>Stramenopiles</taxon>
        <taxon>Ochrophyta</taxon>
        <taxon>Bacillariophyta</taxon>
        <taxon>Bacillariophyceae</taxon>
        <taxon>Bacillariophycidae</taxon>
        <taxon>Bacillariales</taxon>
        <taxon>Bacillariaceae</taxon>
        <taxon>Fragilariopsis</taxon>
    </lineage>
</organism>
<reference evidence="2 3" key="1">
    <citation type="submission" date="2016-09" db="EMBL/GenBank/DDBJ databases">
        <title>Extensive genetic diversity and differential bi-allelic expression allows diatom success in the polar Southern Ocean.</title>
        <authorList>
            <consortium name="DOE Joint Genome Institute"/>
            <person name="Mock T."/>
            <person name="Otillar R.P."/>
            <person name="Strauss J."/>
            <person name="Dupont C."/>
            <person name="Frickenhaus S."/>
            <person name="Maumus F."/>
            <person name="Mcmullan M."/>
            <person name="Sanges R."/>
            <person name="Schmutz J."/>
            <person name="Toseland A."/>
            <person name="Valas R."/>
            <person name="Veluchamy A."/>
            <person name="Ward B.J."/>
            <person name="Allen A."/>
            <person name="Barry K."/>
            <person name="Falciatore A."/>
            <person name="Ferrante M."/>
            <person name="Fortunato A.E."/>
            <person name="Gloeckner G."/>
            <person name="Gruber A."/>
            <person name="Hipkin R."/>
            <person name="Janech M."/>
            <person name="Kroth P."/>
            <person name="Leese F."/>
            <person name="Lindquist E."/>
            <person name="Lyon B.R."/>
            <person name="Martin J."/>
            <person name="Mayer C."/>
            <person name="Parker M."/>
            <person name="Quesneville H."/>
            <person name="Raymond J."/>
            <person name="Uhlig C."/>
            <person name="Valentin K.U."/>
            <person name="Worden A.Z."/>
            <person name="Armbrust E.V."/>
            <person name="Bowler C."/>
            <person name="Green B."/>
            <person name="Moulton V."/>
            <person name="Van Oosterhout C."/>
            <person name="Grigoriev I."/>
        </authorList>
    </citation>
    <scope>NUCLEOTIDE SEQUENCE [LARGE SCALE GENOMIC DNA]</scope>
    <source>
        <strain evidence="2 3">CCMP1102</strain>
    </source>
</reference>
<evidence type="ECO:0000256" key="1">
    <source>
        <dbReference type="SAM" id="MobiDB-lite"/>
    </source>
</evidence>
<dbReference type="InParanoid" id="A0A1E7EIK6"/>
<protein>
    <submittedName>
        <fullName evidence="2">Uncharacterized protein</fullName>
    </submittedName>
</protein>
<feature type="compositionally biased region" description="Polar residues" evidence="1">
    <location>
        <begin position="12"/>
        <end position="35"/>
    </location>
</feature>
<accession>A0A1E7EIK6</accession>
<evidence type="ECO:0000313" key="3">
    <source>
        <dbReference type="Proteomes" id="UP000095751"/>
    </source>
</evidence>
<gene>
    <name evidence="2" type="ORF">FRACYDRAFT_258513</name>
</gene>
<feature type="region of interest" description="Disordered" evidence="1">
    <location>
        <begin position="1"/>
        <end position="94"/>
    </location>
</feature>
<dbReference type="AlphaFoldDB" id="A0A1E7EIK6"/>
<feature type="compositionally biased region" description="Low complexity" evidence="1">
    <location>
        <begin position="140"/>
        <end position="153"/>
    </location>
</feature>
<feature type="region of interest" description="Disordered" evidence="1">
    <location>
        <begin position="111"/>
        <end position="161"/>
    </location>
</feature>
<dbReference type="KEGG" id="fcy:FRACYDRAFT_258513"/>
<feature type="compositionally biased region" description="Acidic residues" evidence="1">
    <location>
        <begin position="1"/>
        <end position="11"/>
    </location>
</feature>